<accession>A0AAV5E058</accession>
<dbReference type="Proteomes" id="UP001054889">
    <property type="component" value="Unassembled WGS sequence"/>
</dbReference>
<keyword evidence="3" id="KW-1185">Reference proteome</keyword>
<protein>
    <submittedName>
        <fullName evidence="2">Uncharacterized protein</fullName>
    </submittedName>
</protein>
<comment type="caution">
    <text evidence="2">The sequence shown here is derived from an EMBL/GenBank/DDBJ whole genome shotgun (WGS) entry which is preliminary data.</text>
</comment>
<gene>
    <name evidence="2" type="primary">gb03713</name>
    <name evidence="2" type="ORF">PR202_gb03713</name>
</gene>
<dbReference type="PANTHER" id="PTHR37216:SF1">
    <property type="entry name" value="EXPRESSED PROTEIN"/>
    <property type="match status" value="1"/>
</dbReference>
<evidence type="ECO:0000256" key="1">
    <source>
        <dbReference type="SAM" id="MobiDB-lite"/>
    </source>
</evidence>
<proteinExistence type="predicted"/>
<evidence type="ECO:0000313" key="3">
    <source>
        <dbReference type="Proteomes" id="UP001054889"/>
    </source>
</evidence>
<reference evidence="2" key="1">
    <citation type="journal article" date="2018" name="DNA Res.">
        <title>Multiple hybrid de novo genome assembly of finger millet, an orphan allotetraploid crop.</title>
        <authorList>
            <person name="Hatakeyama M."/>
            <person name="Aluri S."/>
            <person name="Balachadran M.T."/>
            <person name="Sivarajan S.R."/>
            <person name="Patrignani A."/>
            <person name="Gruter S."/>
            <person name="Poveda L."/>
            <person name="Shimizu-Inatsugi R."/>
            <person name="Baeten J."/>
            <person name="Francoijs K.J."/>
            <person name="Nataraja K.N."/>
            <person name="Reddy Y.A.N."/>
            <person name="Phadnis S."/>
            <person name="Ravikumar R.L."/>
            <person name="Schlapbach R."/>
            <person name="Sreeman S.M."/>
            <person name="Shimizu K.K."/>
        </authorList>
    </citation>
    <scope>NUCLEOTIDE SEQUENCE</scope>
</reference>
<dbReference type="EMBL" id="BQKI01000073">
    <property type="protein sequence ID" value="GJN16694.1"/>
    <property type="molecule type" value="Genomic_DNA"/>
</dbReference>
<sequence>MEDVGYENLLMADAPEVLDEMRLVLAPCSLGSFYMTVGMWNWIRYSWEIGDIHSLLPLSGHVRAREDCLPFKRVVVSWILVDDSESDFWPWKMRVCPCYCPTQGTWLALCHIYATEVQIITGTQIRSCISTMDQGATQAKQAEYQSQTPSNSEKAAPKVPKPDEAKKLIKFMENHYDKFVARAQTFDEFYHAIFELIEMFCEERGQFQYKIPEKETLRNAYTKHHKPGGELKKEELVAISREVVGLNSFTFGKTAVEIAMFLFGAPVCAVVAKRILPGLRWLSDDVVISLATSGSVAYLINSKRL</sequence>
<reference evidence="2" key="2">
    <citation type="submission" date="2021-12" db="EMBL/GenBank/DDBJ databases">
        <title>Resequencing data analysis of finger millet.</title>
        <authorList>
            <person name="Hatakeyama M."/>
            <person name="Aluri S."/>
            <person name="Balachadran M.T."/>
            <person name="Sivarajan S.R."/>
            <person name="Poveda L."/>
            <person name="Shimizu-Inatsugi R."/>
            <person name="Schlapbach R."/>
            <person name="Sreeman S.M."/>
            <person name="Shimizu K.K."/>
        </authorList>
    </citation>
    <scope>NUCLEOTIDE SEQUENCE</scope>
</reference>
<dbReference type="Pfam" id="PF25284">
    <property type="entry name" value="DUF7874"/>
    <property type="match status" value="1"/>
</dbReference>
<feature type="region of interest" description="Disordered" evidence="1">
    <location>
        <begin position="140"/>
        <end position="161"/>
    </location>
</feature>
<organism evidence="2 3">
    <name type="scientific">Eleusine coracana subsp. coracana</name>
    <dbReference type="NCBI Taxonomy" id="191504"/>
    <lineage>
        <taxon>Eukaryota</taxon>
        <taxon>Viridiplantae</taxon>
        <taxon>Streptophyta</taxon>
        <taxon>Embryophyta</taxon>
        <taxon>Tracheophyta</taxon>
        <taxon>Spermatophyta</taxon>
        <taxon>Magnoliopsida</taxon>
        <taxon>Liliopsida</taxon>
        <taxon>Poales</taxon>
        <taxon>Poaceae</taxon>
        <taxon>PACMAD clade</taxon>
        <taxon>Chloridoideae</taxon>
        <taxon>Cynodonteae</taxon>
        <taxon>Eleusininae</taxon>
        <taxon>Eleusine</taxon>
    </lineage>
</organism>
<feature type="compositionally biased region" description="Polar residues" evidence="1">
    <location>
        <begin position="140"/>
        <end position="153"/>
    </location>
</feature>
<evidence type="ECO:0000313" key="2">
    <source>
        <dbReference type="EMBL" id="GJN16694.1"/>
    </source>
</evidence>
<dbReference type="InterPro" id="IPR057196">
    <property type="entry name" value="DUF7874"/>
</dbReference>
<dbReference type="AlphaFoldDB" id="A0AAV5E058"/>
<name>A0AAV5E058_ELECO</name>
<dbReference type="PANTHER" id="PTHR37216">
    <property type="entry name" value="EXPRESSED PROTEIN"/>
    <property type="match status" value="1"/>
</dbReference>